<evidence type="ECO:0000313" key="3">
    <source>
        <dbReference type="RefSeq" id="XP_052132606.1"/>
    </source>
</evidence>
<evidence type="ECO:0000313" key="2">
    <source>
        <dbReference type="Proteomes" id="UP000504606"/>
    </source>
</evidence>
<dbReference type="RefSeq" id="XP_052132606.1">
    <property type="nucleotide sequence ID" value="XM_052276646.1"/>
</dbReference>
<dbReference type="Pfam" id="PF00651">
    <property type="entry name" value="BTB"/>
    <property type="match status" value="1"/>
</dbReference>
<dbReference type="SMART" id="SM00225">
    <property type="entry name" value="BTB"/>
    <property type="match status" value="1"/>
</dbReference>
<dbReference type="Gene3D" id="1.25.40.420">
    <property type="match status" value="1"/>
</dbReference>
<dbReference type="CDD" id="cd18186">
    <property type="entry name" value="BTB_POZ_ZBTB_KLHL-like"/>
    <property type="match status" value="1"/>
</dbReference>
<reference evidence="3" key="1">
    <citation type="submission" date="2025-08" db="UniProtKB">
        <authorList>
            <consortium name="RefSeq"/>
        </authorList>
    </citation>
    <scope>IDENTIFICATION</scope>
    <source>
        <tissue evidence="3">Whole organism</tissue>
    </source>
</reference>
<accession>A0A9C6XB60</accession>
<organism evidence="2 3">
    <name type="scientific">Frankliniella occidentalis</name>
    <name type="common">Western flower thrips</name>
    <name type="synonym">Euthrips occidentalis</name>
    <dbReference type="NCBI Taxonomy" id="133901"/>
    <lineage>
        <taxon>Eukaryota</taxon>
        <taxon>Metazoa</taxon>
        <taxon>Ecdysozoa</taxon>
        <taxon>Arthropoda</taxon>
        <taxon>Hexapoda</taxon>
        <taxon>Insecta</taxon>
        <taxon>Pterygota</taxon>
        <taxon>Neoptera</taxon>
        <taxon>Paraneoptera</taxon>
        <taxon>Thysanoptera</taxon>
        <taxon>Terebrantia</taxon>
        <taxon>Thripoidea</taxon>
        <taxon>Thripidae</taxon>
        <taxon>Frankliniella</taxon>
    </lineage>
</organism>
<dbReference type="Gene3D" id="3.30.710.10">
    <property type="entry name" value="Potassium Channel Kv1.1, Chain A"/>
    <property type="match status" value="1"/>
</dbReference>
<dbReference type="InterPro" id="IPR000210">
    <property type="entry name" value="BTB/POZ_dom"/>
</dbReference>
<dbReference type="OrthoDB" id="6359816at2759"/>
<dbReference type="SUPFAM" id="SSF54695">
    <property type="entry name" value="POZ domain"/>
    <property type="match status" value="1"/>
</dbReference>
<dbReference type="InterPro" id="IPR011333">
    <property type="entry name" value="SKP1/BTB/POZ_sf"/>
</dbReference>
<feature type="domain" description="BTB" evidence="1">
    <location>
        <begin position="209"/>
        <end position="279"/>
    </location>
</feature>
<dbReference type="PANTHER" id="PTHR24413">
    <property type="entry name" value="SPECKLE-TYPE POZ PROTEIN"/>
    <property type="match status" value="1"/>
</dbReference>
<keyword evidence="2" id="KW-1185">Reference proteome</keyword>
<sequence length="457" mass="49180">MRRAGASAAAGDSELHTMFGAPISPSSRQLVHDPATPLCGAATSGSPPDDLRVQGRMIASCCSHLDLQHLRSLNQGGKLKLAQGRLQEPDVQWTLVVVRDFGGDKASVRLANVKGRGLGQVRFAGRVDTESTFGAATHGTMRNVGPDGLVDELTNFLAPASPYGSHGQAQQSKMQVHIAVYRNETSNEGQQGDDLSADLAKLLEQGVLSDVVLQAGGAKAKVDLRAHKAVLAARSPVFQRLLMSDMVESRTSTVAVDFPAPIMELVLRYAYTGRVDLGAEDAKAGEQAGEGEAVTAMALLAAADYYQLSGLKRQCEERLLQRVALVPEEVLQTVVLADRYGARALKEAALDVAADYLKPLRQRPEWDDFARQNHDLVAELMGVLADKLEQAQQAVLKGQQQHQSLVRQGGAGGAQYLPPRMAPQCSLGLGHYGGDVFGQILIRPNRRESRDESILLW</sequence>
<gene>
    <name evidence="3" type="primary">LOC113209465</name>
</gene>
<dbReference type="PROSITE" id="PS50097">
    <property type="entry name" value="BTB"/>
    <property type="match status" value="1"/>
</dbReference>
<dbReference type="Proteomes" id="UP000504606">
    <property type="component" value="Unplaced"/>
</dbReference>
<evidence type="ECO:0000259" key="1">
    <source>
        <dbReference type="PROSITE" id="PS50097"/>
    </source>
</evidence>
<protein>
    <submittedName>
        <fullName evidence="3">Uncharacterized protein LOC113209465</fullName>
    </submittedName>
</protein>
<proteinExistence type="predicted"/>
<dbReference type="AlphaFoldDB" id="A0A9C6XB60"/>
<name>A0A9C6XB60_FRAOC</name>
<dbReference type="KEGG" id="foc:113209465"/>
<dbReference type="GeneID" id="113209465"/>